<dbReference type="Gene3D" id="4.10.240.10">
    <property type="entry name" value="Zn(2)-C6 fungal-type DNA-binding domain"/>
    <property type="match status" value="1"/>
</dbReference>
<proteinExistence type="predicted"/>
<evidence type="ECO:0000256" key="3">
    <source>
        <dbReference type="ARBA" id="ARBA00023015"/>
    </source>
</evidence>
<dbReference type="EMBL" id="MU865291">
    <property type="protein sequence ID" value="KAK4231629.1"/>
    <property type="molecule type" value="Genomic_DNA"/>
</dbReference>
<dbReference type="InterPro" id="IPR007219">
    <property type="entry name" value="XnlR_reg_dom"/>
</dbReference>
<dbReference type="GO" id="GO:0003677">
    <property type="term" value="F:DNA binding"/>
    <property type="evidence" value="ECO:0007669"/>
    <property type="project" value="UniProtKB-KW"/>
</dbReference>
<dbReference type="PANTHER" id="PTHR47338:SF3">
    <property type="entry name" value="C6 FINGER DOMAIN TRANSCRIPTION FACTOR DBAA-RELATED"/>
    <property type="match status" value="1"/>
</dbReference>
<reference evidence="9" key="2">
    <citation type="submission" date="2023-05" db="EMBL/GenBank/DDBJ databases">
        <authorList>
            <consortium name="Lawrence Berkeley National Laboratory"/>
            <person name="Steindorff A."/>
            <person name="Hensen N."/>
            <person name="Bonometti L."/>
            <person name="Westerberg I."/>
            <person name="Brannstrom I.O."/>
            <person name="Guillou S."/>
            <person name="Cros-Aarteil S."/>
            <person name="Calhoun S."/>
            <person name="Haridas S."/>
            <person name="Kuo A."/>
            <person name="Mondo S."/>
            <person name="Pangilinan J."/>
            <person name="Riley R."/>
            <person name="Labutti K."/>
            <person name="Andreopoulos B."/>
            <person name="Lipzen A."/>
            <person name="Chen C."/>
            <person name="Yanf M."/>
            <person name="Daum C."/>
            <person name="Ng V."/>
            <person name="Clum A."/>
            <person name="Ohm R."/>
            <person name="Martin F."/>
            <person name="Silar P."/>
            <person name="Natvig D."/>
            <person name="Lalanne C."/>
            <person name="Gautier V."/>
            <person name="Ament-Velasquez S.L."/>
            <person name="Kruys A."/>
            <person name="Hutchinson M.I."/>
            <person name="Powell A.J."/>
            <person name="Barry K."/>
            <person name="Miller A.N."/>
            <person name="Grigoriev I.V."/>
            <person name="Debuchy R."/>
            <person name="Gladieux P."/>
            <person name="Thoren M.H."/>
            <person name="Johannesson H."/>
        </authorList>
    </citation>
    <scope>NUCLEOTIDE SEQUENCE</scope>
    <source>
        <strain evidence="9">CBS 990.96</strain>
    </source>
</reference>
<keyword evidence="4" id="KW-0238">DNA-binding</keyword>
<feature type="compositionally biased region" description="Polar residues" evidence="7">
    <location>
        <begin position="386"/>
        <end position="402"/>
    </location>
</feature>
<dbReference type="GO" id="GO:0008270">
    <property type="term" value="F:zinc ion binding"/>
    <property type="evidence" value="ECO:0007669"/>
    <property type="project" value="InterPro"/>
</dbReference>
<evidence type="ECO:0000256" key="1">
    <source>
        <dbReference type="ARBA" id="ARBA00004123"/>
    </source>
</evidence>
<name>A0AAN7BXT9_9PEZI</name>
<feature type="domain" description="Zn(2)-C6 fungal-type" evidence="8">
    <location>
        <begin position="17"/>
        <end position="47"/>
    </location>
</feature>
<evidence type="ECO:0000259" key="8">
    <source>
        <dbReference type="PROSITE" id="PS50048"/>
    </source>
</evidence>
<evidence type="ECO:0000256" key="4">
    <source>
        <dbReference type="ARBA" id="ARBA00023125"/>
    </source>
</evidence>
<keyword evidence="3" id="KW-0805">Transcription regulation</keyword>
<comment type="subcellular location">
    <subcellularLocation>
        <location evidence="1">Nucleus</location>
    </subcellularLocation>
</comment>
<dbReference type="SMART" id="SM00066">
    <property type="entry name" value="GAL4"/>
    <property type="match status" value="1"/>
</dbReference>
<evidence type="ECO:0000313" key="10">
    <source>
        <dbReference type="Proteomes" id="UP001301958"/>
    </source>
</evidence>
<dbReference type="SUPFAM" id="SSF57701">
    <property type="entry name" value="Zn2/Cys6 DNA-binding domain"/>
    <property type="match status" value="1"/>
</dbReference>
<dbReference type="Proteomes" id="UP001301958">
    <property type="component" value="Unassembled WGS sequence"/>
</dbReference>
<dbReference type="GO" id="GO:0005634">
    <property type="term" value="C:nucleus"/>
    <property type="evidence" value="ECO:0007669"/>
    <property type="project" value="UniProtKB-SubCell"/>
</dbReference>
<dbReference type="PANTHER" id="PTHR47338">
    <property type="entry name" value="ZN(II)2CYS6 TRANSCRIPTION FACTOR (EUROFUNG)-RELATED"/>
    <property type="match status" value="1"/>
</dbReference>
<sequence length="725" mass="80094">MPSSSTSTVVRQQPGYACEECRRRKARCDRVRPQCGFCVETGTACVIIEKRPQRGPKRGQLSAMRSRIATLERQLCERQGLAAFHDPSTGMMGDPSVPVPASAISVLSEPHAPVADMEVEHRGSVGDDARHYGSYAGMSRNFSFTGSTTSEAPSIISGASSSINSAATSILTSQDTVALSLWTDMNWQDVDCTSSSLSMMQPCSVSPMMDISHMHAIGHHNAYAGAGTSPTNPLRRDSENLEMIISDLMRTDLDQLYFERVHPVIPMLHQRRYFSWADEENPSPPRAGLRSAMRAIAAAMSAQFRSLADCLYQETLRLLEVRNQTPTATEGMEMPLEQIQAWLLLAHYEILRVNEHQAMLTAGRAFRLVQMARLYELDRDDKTDSDGNNTTASSPGVPQSPTLPDEEFAEVEEKRRIFWLAYSLDRFLCSRNDWPLTLHEEMVRTRLPAPETNFQLGKRVRVGFLQDTLDVMGQMACSSGPLSPFAETVVLATLQARCMDHRRSSRNNVTLTESGVTGAQPDHDFWVCHEWLTSVVEKRVQILSQIQGPVTDGGFGHGSSSGVDGDPMLLFARMLAYGALVHLNTTLQAIRSPWQTPEHQLMTTTAGWRADRAAAEMVRLARSVKVFSCFKVHPFLADPLECATGFLLGKQQAKANEGIFNFDAEGQGLADDGGVEHLLRVLRYLGDTSSLARDLLSRLGISIQRAGVKAFSQEMDFASSIAWKG</sequence>
<dbReference type="AlphaFoldDB" id="A0AAN7BXT9"/>
<comment type="caution">
    <text evidence="9">The sequence shown here is derived from an EMBL/GenBank/DDBJ whole genome shotgun (WGS) entry which is preliminary data.</text>
</comment>
<dbReference type="InterPro" id="IPR036864">
    <property type="entry name" value="Zn2-C6_fun-type_DNA-bd_sf"/>
</dbReference>
<dbReference type="CDD" id="cd12148">
    <property type="entry name" value="fungal_TF_MHR"/>
    <property type="match status" value="1"/>
</dbReference>
<dbReference type="CDD" id="cd00067">
    <property type="entry name" value="GAL4"/>
    <property type="match status" value="1"/>
</dbReference>
<evidence type="ECO:0000256" key="5">
    <source>
        <dbReference type="ARBA" id="ARBA00023163"/>
    </source>
</evidence>
<dbReference type="InterPro" id="IPR050815">
    <property type="entry name" value="TF_fung"/>
</dbReference>
<keyword evidence="5" id="KW-0804">Transcription</keyword>
<dbReference type="Pfam" id="PF04082">
    <property type="entry name" value="Fungal_trans"/>
    <property type="match status" value="1"/>
</dbReference>
<dbReference type="GO" id="GO:0000981">
    <property type="term" value="F:DNA-binding transcription factor activity, RNA polymerase II-specific"/>
    <property type="evidence" value="ECO:0007669"/>
    <property type="project" value="InterPro"/>
</dbReference>
<keyword evidence="10" id="KW-1185">Reference proteome</keyword>
<dbReference type="GO" id="GO:0006351">
    <property type="term" value="P:DNA-templated transcription"/>
    <property type="evidence" value="ECO:0007669"/>
    <property type="project" value="InterPro"/>
</dbReference>
<evidence type="ECO:0000256" key="6">
    <source>
        <dbReference type="ARBA" id="ARBA00023242"/>
    </source>
</evidence>
<evidence type="ECO:0000256" key="7">
    <source>
        <dbReference type="SAM" id="MobiDB-lite"/>
    </source>
</evidence>
<dbReference type="InterPro" id="IPR001138">
    <property type="entry name" value="Zn2Cys6_DnaBD"/>
</dbReference>
<dbReference type="PROSITE" id="PS00463">
    <property type="entry name" value="ZN2_CY6_FUNGAL_1"/>
    <property type="match status" value="1"/>
</dbReference>
<dbReference type="Pfam" id="PF00172">
    <property type="entry name" value="Zn_clus"/>
    <property type="match status" value="1"/>
</dbReference>
<gene>
    <name evidence="9" type="ORF">QBC38DRAFT_541260</name>
</gene>
<accession>A0AAN7BXT9</accession>
<reference evidence="9" key="1">
    <citation type="journal article" date="2023" name="Mol. Phylogenet. Evol.">
        <title>Genome-scale phylogeny and comparative genomics of the fungal order Sordariales.</title>
        <authorList>
            <person name="Hensen N."/>
            <person name="Bonometti L."/>
            <person name="Westerberg I."/>
            <person name="Brannstrom I.O."/>
            <person name="Guillou S."/>
            <person name="Cros-Aarteil S."/>
            <person name="Calhoun S."/>
            <person name="Haridas S."/>
            <person name="Kuo A."/>
            <person name="Mondo S."/>
            <person name="Pangilinan J."/>
            <person name="Riley R."/>
            <person name="LaButti K."/>
            <person name="Andreopoulos B."/>
            <person name="Lipzen A."/>
            <person name="Chen C."/>
            <person name="Yan M."/>
            <person name="Daum C."/>
            <person name="Ng V."/>
            <person name="Clum A."/>
            <person name="Steindorff A."/>
            <person name="Ohm R.A."/>
            <person name="Martin F."/>
            <person name="Silar P."/>
            <person name="Natvig D.O."/>
            <person name="Lalanne C."/>
            <person name="Gautier V."/>
            <person name="Ament-Velasquez S.L."/>
            <person name="Kruys A."/>
            <person name="Hutchinson M.I."/>
            <person name="Powell A.J."/>
            <person name="Barry K."/>
            <person name="Miller A.N."/>
            <person name="Grigoriev I.V."/>
            <person name="Debuchy R."/>
            <person name="Gladieux P."/>
            <person name="Hiltunen Thoren M."/>
            <person name="Johannesson H."/>
        </authorList>
    </citation>
    <scope>NUCLEOTIDE SEQUENCE</scope>
    <source>
        <strain evidence="9">CBS 990.96</strain>
    </source>
</reference>
<keyword evidence="2" id="KW-0479">Metal-binding</keyword>
<organism evidence="9 10">
    <name type="scientific">Podospora fimiseda</name>
    <dbReference type="NCBI Taxonomy" id="252190"/>
    <lineage>
        <taxon>Eukaryota</taxon>
        <taxon>Fungi</taxon>
        <taxon>Dikarya</taxon>
        <taxon>Ascomycota</taxon>
        <taxon>Pezizomycotina</taxon>
        <taxon>Sordariomycetes</taxon>
        <taxon>Sordariomycetidae</taxon>
        <taxon>Sordariales</taxon>
        <taxon>Podosporaceae</taxon>
        <taxon>Podospora</taxon>
    </lineage>
</organism>
<dbReference type="PROSITE" id="PS50048">
    <property type="entry name" value="ZN2_CY6_FUNGAL_2"/>
    <property type="match status" value="1"/>
</dbReference>
<dbReference type="SMART" id="SM00906">
    <property type="entry name" value="Fungal_trans"/>
    <property type="match status" value="1"/>
</dbReference>
<evidence type="ECO:0000313" key="9">
    <source>
        <dbReference type="EMBL" id="KAK4231629.1"/>
    </source>
</evidence>
<feature type="region of interest" description="Disordered" evidence="7">
    <location>
        <begin position="379"/>
        <end position="404"/>
    </location>
</feature>
<evidence type="ECO:0000256" key="2">
    <source>
        <dbReference type="ARBA" id="ARBA00022723"/>
    </source>
</evidence>
<keyword evidence="6" id="KW-0539">Nucleus</keyword>
<protein>
    <recommendedName>
        <fullName evidence="8">Zn(2)-C6 fungal-type domain-containing protein</fullName>
    </recommendedName>
</protein>